<name>A0A5S9F3T7_UABAM</name>
<dbReference type="AlphaFoldDB" id="A0A5S9F3T7"/>
<dbReference type="EMBL" id="AP019860">
    <property type="protein sequence ID" value="BBM84483.1"/>
    <property type="molecule type" value="Genomic_DNA"/>
</dbReference>
<dbReference type="Proteomes" id="UP000326354">
    <property type="component" value="Chromosome"/>
</dbReference>
<evidence type="ECO:0000313" key="1">
    <source>
        <dbReference type="EMBL" id="BBM84483.1"/>
    </source>
</evidence>
<protein>
    <submittedName>
        <fullName evidence="1">Uncharacterized protein</fullName>
    </submittedName>
</protein>
<proteinExistence type="predicted"/>
<keyword evidence="2" id="KW-1185">Reference proteome</keyword>
<evidence type="ECO:0000313" key="2">
    <source>
        <dbReference type="Proteomes" id="UP000326354"/>
    </source>
</evidence>
<reference evidence="1 2" key="1">
    <citation type="submission" date="2019-08" db="EMBL/GenBank/DDBJ databases">
        <title>Complete genome sequence of Candidatus Uab amorphum.</title>
        <authorList>
            <person name="Shiratori T."/>
            <person name="Suzuki S."/>
            <person name="Kakizawa Y."/>
            <person name="Ishida K."/>
        </authorList>
    </citation>
    <scope>NUCLEOTIDE SEQUENCE [LARGE SCALE GENOMIC DNA]</scope>
    <source>
        <strain evidence="1 2">SRT547</strain>
    </source>
</reference>
<dbReference type="KEGG" id="uam:UABAM_02844"/>
<organism evidence="1 2">
    <name type="scientific">Uabimicrobium amorphum</name>
    <dbReference type="NCBI Taxonomy" id="2596890"/>
    <lineage>
        <taxon>Bacteria</taxon>
        <taxon>Pseudomonadati</taxon>
        <taxon>Planctomycetota</taxon>
        <taxon>Candidatus Uabimicrobiia</taxon>
        <taxon>Candidatus Uabimicrobiales</taxon>
        <taxon>Candidatus Uabimicrobiaceae</taxon>
        <taxon>Candidatus Uabimicrobium</taxon>
    </lineage>
</organism>
<sequence>MNGFILFNSRENLIRFLQECNFPEFNVSKIKPLITFKNLSDEKVRIINDLVKIHNAKLKKSQTYSMC</sequence>
<gene>
    <name evidence="1" type="ORF">UABAM_02844</name>
</gene>
<accession>A0A5S9F3T7</accession>